<feature type="active site" evidence="3">
    <location>
        <position position="164"/>
    </location>
</feature>
<reference evidence="5 6" key="1">
    <citation type="submission" date="2015-09" db="EMBL/GenBank/DDBJ databases">
        <title>Draft genome sequence of Alicyclobacillus ferrooxydans DSM 22381.</title>
        <authorList>
            <person name="Hemp J."/>
        </authorList>
    </citation>
    <scope>NUCLEOTIDE SEQUENCE [LARGE SCALE GENOMIC DNA]</scope>
    <source>
        <strain evidence="5 6">TC-34</strain>
    </source>
</reference>
<dbReference type="RefSeq" id="WP_054969950.1">
    <property type="nucleotide sequence ID" value="NZ_LJCO01000064.1"/>
</dbReference>
<accession>A0A0P9GQ88</accession>
<evidence type="ECO:0000256" key="2">
    <source>
        <dbReference type="ARBA" id="ARBA00022801"/>
    </source>
</evidence>
<dbReference type="InterPro" id="IPR013094">
    <property type="entry name" value="AB_hydrolase_3"/>
</dbReference>
<dbReference type="PANTHER" id="PTHR48081:SF8">
    <property type="entry name" value="ALPHA_BETA HYDROLASE FOLD-3 DOMAIN-CONTAINING PROTEIN-RELATED"/>
    <property type="match status" value="1"/>
</dbReference>
<dbReference type="InterPro" id="IPR029058">
    <property type="entry name" value="AB_hydrolase_fold"/>
</dbReference>
<feature type="domain" description="Alpha/beta hydrolase fold-3" evidence="4">
    <location>
        <begin position="86"/>
        <end position="292"/>
    </location>
</feature>
<dbReference type="FunFam" id="3.40.50.1820:FF:000089">
    <property type="entry name" value="Alpha/beta hydrolase"/>
    <property type="match status" value="1"/>
</dbReference>
<evidence type="ECO:0000256" key="1">
    <source>
        <dbReference type="ARBA" id="ARBA00010515"/>
    </source>
</evidence>
<dbReference type="PATRIC" id="fig|471514.4.peg.2557"/>
<dbReference type="Pfam" id="PF07859">
    <property type="entry name" value="Abhydrolase_3"/>
    <property type="match status" value="1"/>
</dbReference>
<dbReference type="EMBL" id="LJCO01000064">
    <property type="protein sequence ID" value="KPV42956.1"/>
    <property type="molecule type" value="Genomic_DNA"/>
</dbReference>
<sequence>MPLDPKAEVFLQRLKVLGAPAIHKMSPDLARKAQATGYAFLAFKIQKVAVGLVQDRTVSTQKRETPVRIYWPTARESGASAPSPLIVFIHGGGWVLGDLDQYDDMCRRLCQGASSIVVSVDYGLAPEWRFPAPVEECYAVTRWAADHAEALGADPNRIAIAGDSAGGNLAAAVCLLARDRDVPRLACQVLMYPVTHMLSETESRSRNGSGYFLEGPDMLWFGECYLRDRCDAKDPLASPLLASDHKGLPPAVVITAEYDPLHDEGVAYSAALRKAGVPTVHRDYPGMIHGFMSMTWMFEQAIEAIDFVAETLQITFTYNAQEEARV</sequence>
<evidence type="ECO:0000313" key="6">
    <source>
        <dbReference type="Proteomes" id="UP000050482"/>
    </source>
</evidence>
<dbReference type="AlphaFoldDB" id="A0A0P9GQ88"/>
<keyword evidence="6" id="KW-1185">Reference proteome</keyword>
<proteinExistence type="inferred from homology"/>
<dbReference type="STRING" id="471514.AN477_14850"/>
<dbReference type="InterPro" id="IPR033140">
    <property type="entry name" value="Lipase_GDXG_put_SER_AS"/>
</dbReference>
<dbReference type="InterPro" id="IPR050300">
    <property type="entry name" value="GDXG_lipolytic_enzyme"/>
</dbReference>
<evidence type="ECO:0000259" key="4">
    <source>
        <dbReference type="Pfam" id="PF07859"/>
    </source>
</evidence>
<dbReference type="OrthoDB" id="9815425at2"/>
<keyword evidence="2" id="KW-0378">Hydrolase</keyword>
<dbReference type="PANTHER" id="PTHR48081">
    <property type="entry name" value="AB HYDROLASE SUPERFAMILY PROTEIN C4A8.06C"/>
    <property type="match status" value="1"/>
</dbReference>
<dbReference type="SUPFAM" id="SSF53474">
    <property type="entry name" value="alpha/beta-Hydrolases"/>
    <property type="match status" value="1"/>
</dbReference>
<dbReference type="GO" id="GO:0016787">
    <property type="term" value="F:hydrolase activity"/>
    <property type="evidence" value="ECO:0007669"/>
    <property type="project" value="UniProtKB-KW"/>
</dbReference>
<gene>
    <name evidence="5" type="ORF">AN477_14850</name>
</gene>
<name>A0A0P9GQ88_9BACL</name>
<dbReference type="Gene3D" id="3.40.50.1820">
    <property type="entry name" value="alpha/beta hydrolase"/>
    <property type="match status" value="1"/>
</dbReference>
<evidence type="ECO:0000313" key="5">
    <source>
        <dbReference type="EMBL" id="KPV42956.1"/>
    </source>
</evidence>
<protein>
    <recommendedName>
        <fullName evidence="4">Alpha/beta hydrolase fold-3 domain-containing protein</fullName>
    </recommendedName>
</protein>
<dbReference type="PROSITE" id="PS01174">
    <property type="entry name" value="LIPASE_GDXG_SER"/>
    <property type="match status" value="1"/>
</dbReference>
<comment type="caution">
    <text evidence="5">The sequence shown here is derived from an EMBL/GenBank/DDBJ whole genome shotgun (WGS) entry which is preliminary data.</text>
</comment>
<comment type="similarity">
    <text evidence="1">Belongs to the 'GDXG' lipolytic enzyme family.</text>
</comment>
<organism evidence="5 6">
    <name type="scientific">Alicyclobacillus ferrooxydans</name>
    <dbReference type="NCBI Taxonomy" id="471514"/>
    <lineage>
        <taxon>Bacteria</taxon>
        <taxon>Bacillati</taxon>
        <taxon>Bacillota</taxon>
        <taxon>Bacilli</taxon>
        <taxon>Bacillales</taxon>
        <taxon>Alicyclobacillaceae</taxon>
        <taxon>Alicyclobacillus</taxon>
    </lineage>
</organism>
<evidence type="ECO:0000256" key="3">
    <source>
        <dbReference type="PROSITE-ProRule" id="PRU10038"/>
    </source>
</evidence>
<dbReference type="Proteomes" id="UP000050482">
    <property type="component" value="Unassembled WGS sequence"/>
</dbReference>